<dbReference type="EMBL" id="CADCVH010000082">
    <property type="protein sequence ID" value="CAA9462361.1"/>
    <property type="molecule type" value="Genomic_DNA"/>
</dbReference>
<proteinExistence type="predicted"/>
<dbReference type="AlphaFoldDB" id="A0A6J4R5W9"/>
<protein>
    <submittedName>
        <fullName evidence="2">Uncharacterized protein</fullName>
    </submittedName>
</protein>
<gene>
    <name evidence="2" type="ORF">AVDCRST_MAG02-2530</name>
</gene>
<accession>A0A6J4R5W9</accession>
<feature type="region of interest" description="Disordered" evidence="1">
    <location>
        <begin position="28"/>
        <end position="47"/>
    </location>
</feature>
<organism evidence="2">
    <name type="scientific">uncultured Rubrobacteraceae bacterium</name>
    <dbReference type="NCBI Taxonomy" id="349277"/>
    <lineage>
        <taxon>Bacteria</taxon>
        <taxon>Bacillati</taxon>
        <taxon>Actinomycetota</taxon>
        <taxon>Rubrobacteria</taxon>
        <taxon>Rubrobacterales</taxon>
        <taxon>Rubrobacteraceae</taxon>
        <taxon>environmental samples</taxon>
    </lineage>
</organism>
<feature type="non-terminal residue" evidence="2">
    <location>
        <position position="47"/>
    </location>
</feature>
<evidence type="ECO:0000256" key="1">
    <source>
        <dbReference type="SAM" id="MobiDB-lite"/>
    </source>
</evidence>
<reference evidence="2" key="1">
    <citation type="submission" date="2020-02" db="EMBL/GenBank/DDBJ databases">
        <authorList>
            <person name="Meier V. D."/>
        </authorList>
    </citation>
    <scope>NUCLEOTIDE SEQUENCE</scope>
    <source>
        <strain evidence="2">AVDCRST_MAG02</strain>
    </source>
</reference>
<sequence>MYASARIGWSPMDDPVTRHEDAVEALVRDPSPENDLAASRAHHDRAC</sequence>
<evidence type="ECO:0000313" key="2">
    <source>
        <dbReference type="EMBL" id="CAA9462361.1"/>
    </source>
</evidence>
<name>A0A6J4R5W9_9ACTN</name>